<gene>
    <name evidence="1" type="ORF">LCGC14_2455000</name>
</gene>
<comment type="caution">
    <text evidence="1">The sequence shown here is derived from an EMBL/GenBank/DDBJ whole genome shotgun (WGS) entry which is preliminary data.</text>
</comment>
<name>A0A0F9C2J9_9ZZZZ</name>
<evidence type="ECO:0000313" key="1">
    <source>
        <dbReference type="EMBL" id="KKL20482.1"/>
    </source>
</evidence>
<dbReference type="AlphaFoldDB" id="A0A0F9C2J9"/>
<reference evidence="1" key="1">
    <citation type="journal article" date="2015" name="Nature">
        <title>Complex archaea that bridge the gap between prokaryotes and eukaryotes.</title>
        <authorList>
            <person name="Spang A."/>
            <person name="Saw J.H."/>
            <person name="Jorgensen S.L."/>
            <person name="Zaremba-Niedzwiedzka K."/>
            <person name="Martijn J."/>
            <person name="Lind A.E."/>
            <person name="van Eijk R."/>
            <person name="Schleper C."/>
            <person name="Guy L."/>
            <person name="Ettema T.J."/>
        </authorList>
    </citation>
    <scope>NUCLEOTIDE SEQUENCE</scope>
</reference>
<organism evidence="1">
    <name type="scientific">marine sediment metagenome</name>
    <dbReference type="NCBI Taxonomy" id="412755"/>
    <lineage>
        <taxon>unclassified sequences</taxon>
        <taxon>metagenomes</taxon>
        <taxon>ecological metagenomes</taxon>
    </lineage>
</organism>
<proteinExistence type="predicted"/>
<dbReference type="EMBL" id="LAZR01038082">
    <property type="protein sequence ID" value="KKL20482.1"/>
    <property type="molecule type" value="Genomic_DNA"/>
</dbReference>
<sequence length="47" mass="5469">MTYEDAVKNLRWVFTEFPKLRLVEKISSTADEKPGITLRIETKSPTE</sequence>
<protein>
    <submittedName>
        <fullName evidence="1">Uncharacterized protein</fullName>
    </submittedName>
</protein>
<accession>A0A0F9C2J9</accession>